<gene>
    <name evidence="1" type="ORF">B0680_01990</name>
</gene>
<accession>A0A1T0CTG2</accession>
<dbReference type="AlphaFoldDB" id="A0A1T0CTG2"/>
<comment type="caution">
    <text evidence="1">The sequence shown here is derived from an EMBL/GenBank/DDBJ whole genome shotgun (WGS) entry which is preliminary data.</text>
</comment>
<proteinExistence type="predicted"/>
<dbReference type="STRING" id="470453.B0680_01990"/>
<keyword evidence="2" id="KW-1185">Reference proteome</keyword>
<evidence type="ECO:0000313" key="2">
    <source>
        <dbReference type="Proteomes" id="UP000189800"/>
    </source>
</evidence>
<organism evidence="1 2">
    <name type="scientific">Moraxella pluranimalium</name>
    <dbReference type="NCBI Taxonomy" id="470453"/>
    <lineage>
        <taxon>Bacteria</taxon>
        <taxon>Pseudomonadati</taxon>
        <taxon>Pseudomonadota</taxon>
        <taxon>Gammaproteobacteria</taxon>
        <taxon>Moraxellales</taxon>
        <taxon>Moraxellaceae</taxon>
        <taxon>Moraxella</taxon>
    </lineage>
</organism>
<dbReference type="EMBL" id="MUYU01000006">
    <property type="protein sequence ID" value="OOS25622.1"/>
    <property type="molecule type" value="Genomic_DNA"/>
</dbReference>
<dbReference type="Proteomes" id="UP000189800">
    <property type="component" value="Unassembled WGS sequence"/>
</dbReference>
<protein>
    <submittedName>
        <fullName evidence="1">Uncharacterized protein</fullName>
    </submittedName>
</protein>
<dbReference type="RefSeq" id="WP_211271246.1">
    <property type="nucleotide sequence ID" value="NZ_MUYU01000006.1"/>
</dbReference>
<sequence>MSNISELENICNDLNISFHIINGDEANEIIAQAINLFNPEKITGHLSISNSNNKVFKISLEHNEFTYSKKLPEGKGYIFFDLESKDKNNIFVLDNVQNTCDIMSESFGMEYFLCDEKFNYLITVNWYVIELTNGAKEYLIT</sequence>
<evidence type="ECO:0000313" key="1">
    <source>
        <dbReference type="EMBL" id="OOS25622.1"/>
    </source>
</evidence>
<name>A0A1T0CTG2_9GAMM</name>
<reference evidence="1 2" key="1">
    <citation type="submission" date="2017-02" db="EMBL/GenBank/DDBJ databases">
        <title>Draft genome sequence of Moraxella pluranimalium CCUG 54913T type strain.</title>
        <authorList>
            <person name="Salva-Serra F."/>
            <person name="Engstrom-Jakobsson H."/>
            <person name="Thorell K."/>
            <person name="Jaen-Luchoro D."/>
            <person name="Gonzales-Siles L."/>
            <person name="Karlsson R."/>
            <person name="Yazdan S."/>
            <person name="Boulund F."/>
            <person name="Johnning A."/>
            <person name="Engstrand L."/>
            <person name="Kristiansson E."/>
            <person name="Moore E."/>
        </authorList>
    </citation>
    <scope>NUCLEOTIDE SEQUENCE [LARGE SCALE GENOMIC DNA]</scope>
    <source>
        <strain evidence="1 2">CCUG 54913</strain>
    </source>
</reference>